<feature type="transmembrane region" description="Helical" evidence="3">
    <location>
        <begin position="144"/>
        <end position="163"/>
    </location>
</feature>
<dbReference type="KEGG" id="trc:DYE49_00025"/>
<protein>
    <recommendedName>
        <fullName evidence="1">diguanylate cyclase</fullName>
        <ecNumber evidence="1">2.7.7.65</ecNumber>
    </recommendedName>
</protein>
<feature type="domain" description="GGDEF" evidence="4">
    <location>
        <begin position="246"/>
        <end position="374"/>
    </location>
</feature>
<keyword evidence="3" id="KW-0472">Membrane</keyword>
<dbReference type="NCBIfam" id="TIGR00254">
    <property type="entry name" value="GGDEF"/>
    <property type="match status" value="1"/>
</dbReference>
<comment type="catalytic activity">
    <reaction evidence="2">
        <text>2 GTP = 3',3'-c-di-GMP + 2 diphosphate</text>
        <dbReference type="Rhea" id="RHEA:24898"/>
        <dbReference type="ChEBI" id="CHEBI:33019"/>
        <dbReference type="ChEBI" id="CHEBI:37565"/>
        <dbReference type="ChEBI" id="CHEBI:58805"/>
        <dbReference type="EC" id="2.7.7.65"/>
    </reaction>
</comment>
<organism evidence="5 6">
    <name type="scientific">Treponema rectale</name>
    <dbReference type="NCBI Taxonomy" id="744512"/>
    <lineage>
        <taxon>Bacteria</taxon>
        <taxon>Pseudomonadati</taxon>
        <taxon>Spirochaetota</taxon>
        <taxon>Spirochaetia</taxon>
        <taxon>Spirochaetales</taxon>
        <taxon>Treponemataceae</taxon>
        <taxon>Treponema</taxon>
    </lineage>
</organism>
<dbReference type="SUPFAM" id="SSF55073">
    <property type="entry name" value="Nucleotide cyclase"/>
    <property type="match status" value="1"/>
</dbReference>
<dbReference type="InterPro" id="IPR043128">
    <property type="entry name" value="Rev_trsase/Diguanyl_cyclase"/>
</dbReference>
<evidence type="ECO:0000256" key="2">
    <source>
        <dbReference type="ARBA" id="ARBA00034247"/>
    </source>
</evidence>
<feature type="transmembrane region" description="Helical" evidence="3">
    <location>
        <begin position="94"/>
        <end position="113"/>
    </location>
</feature>
<feature type="transmembrane region" description="Helical" evidence="3">
    <location>
        <begin position="175"/>
        <end position="198"/>
    </location>
</feature>
<sequence>MQSMKRKQEQKANNVSLFERVKNIIGKNILSVDTRYHMQDTLLIALMIICGFTLTLCNIVLYEWYLLIDTGIFFVYSIVLFVCNLLIWKKIGKYIHFLTSIPTWMLIIPYFSLAPIDPIYTYWISFIPVLLISTLGLKRGWWGGIGIFVISLIFQVTPLREILPYTQPVAIENYTIYVVTYTLTAFLSLLLGFSVTIFNEFIIEKLASLEARYYDASRTDKLTGLSNQMRFSQYIDSLKKNYKEGETINLMFIDVDNFKSINDNYGHLVGNDVLVLLAKAFTMSPHELTIRWGGDEFVIIEKNKTKEEFVKEANDLIKTVSEIRHPDYPDLQVTISVGISIQKIDKNFSFDKFINSADDSVNKAKRQGKNQVQM</sequence>
<feature type="transmembrane region" description="Helical" evidence="3">
    <location>
        <begin position="67"/>
        <end position="87"/>
    </location>
</feature>
<proteinExistence type="predicted"/>
<dbReference type="PANTHER" id="PTHR45138:SF9">
    <property type="entry name" value="DIGUANYLATE CYCLASE DGCM-RELATED"/>
    <property type="match status" value="1"/>
</dbReference>
<dbReference type="AlphaFoldDB" id="A0A7M1XHQ5"/>
<dbReference type="EC" id="2.7.7.65" evidence="1"/>
<dbReference type="InterPro" id="IPR029787">
    <property type="entry name" value="Nucleotide_cyclase"/>
</dbReference>
<keyword evidence="3" id="KW-0812">Transmembrane</keyword>
<reference evidence="5 6" key="1">
    <citation type="submission" date="2018-08" db="EMBL/GenBank/DDBJ databases">
        <title>The first complete genome of Treponema rectale (CHPAT), a commensal spirochete of the bovine rectum.</title>
        <authorList>
            <person name="Staton G.J."/>
            <person name="Clegg S.R."/>
            <person name="Carter S.D."/>
            <person name="Radford A.D."/>
            <person name="Darby A."/>
            <person name="Hall N."/>
            <person name="Birtles R.J."/>
            <person name="Evans N.J."/>
        </authorList>
    </citation>
    <scope>NUCLEOTIDE SEQUENCE [LARGE SCALE GENOMIC DNA]</scope>
    <source>
        <strain evidence="5 6">CHPA</strain>
    </source>
</reference>
<name>A0A7M1XHQ5_9SPIR</name>
<gene>
    <name evidence="5" type="ORF">DYE49_00025</name>
</gene>
<dbReference type="Proteomes" id="UP000593591">
    <property type="component" value="Chromosome"/>
</dbReference>
<evidence type="ECO:0000256" key="1">
    <source>
        <dbReference type="ARBA" id="ARBA00012528"/>
    </source>
</evidence>
<dbReference type="InterPro" id="IPR000160">
    <property type="entry name" value="GGDEF_dom"/>
</dbReference>
<dbReference type="CDD" id="cd01949">
    <property type="entry name" value="GGDEF"/>
    <property type="match status" value="1"/>
</dbReference>
<evidence type="ECO:0000256" key="3">
    <source>
        <dbReference type="SAM" id="Phobius"/>
    </source>
</evidence>
<dbReference type="EMBL" id="CP031517">
    <property type="protein sequence ID" value="QOS38926.1"/>
    <property type="molecule type" value="Genomic_DNA"/>
</dbReference>
<dbReference type="PROSITE" id="PS50887">
    <property type="entry name" value="GGDEF"/>
    <property type="match status" value="1"/>
</dbReference>
<dbReference type="Pfam" id="PF00990">
    <property type="entry name" value="GGDEF"/>
    <property type="match status" value="1"/>
</dbReference>
<evidence type="ECO:0000313" key="5">
    <source>
        <dbReference type="EMBL" id="QOS38926.1"/>
    </source>
</evidence>
<dbReference type="GO" id="GO:0052621">
    <property type="term" value="F:diguanylate cyclase activity"/>
    <property type="evidence" value="ECO:0007669"/>
    <property type="project" value="UniProtKB-EC"/>
</dbReference>
<keyword evidence="3" id="KW-1133">Transmembrane helix</keyword>
<evidence type="ECO:0000313" key="6">
    <source>
        <dbReference type="Proteomes" id="UP000593591"/>
    </source>
</evidence>
<dbReference type="PANTHER" id="PTHR45138">
    <property type="entry name" value="REGULATORY COMPONENTS OF SENSORY TRANSDUCTION SYSTEM"/>
    <property type="match status" value="1"/>
</dbReference>
<accession>A0A7M1XHQ5</accession>
<dbReference type="SMART" id="SM00267">
    <property type="entry name" value="GGDEF"/>
    <property type="match status" value="1"/>
</dbReference>
<feature type="transmembrane region" description="Helical" evidence="3">
    <location>
        <begin position="42"/>
        <end position="61"/>
    </location>
</feature>
<dbReference type="InterPro" id="IPR050469">
    <property type="entry name" value="Diguanylate_Cyclase"/>
</dbReference>
<dbReference type="Gene3D" id="3.30.70.270">
    <property type="match status" value="1"/>
</dbReference>
<evidence type="ECO:0000259" key="4">
    <source>
        <dbReference type="PROSITE" id="PS50887"/>
    </source>
</evidence>